<evidence type="ECO:0000313" key="1">
    <source>
        <dbReference type="EMBL" id="SMC76654.1"/>
    </source>
</evidence>
<protein>
    <submittedName>
        <fullName evidence="1">Prolyl-tRNA synthetase</fullName>
    </submittedName>
</protein>
<evidence type="ECO:0000313" key="2">
    <source>
        <dbReference type="Proteomes" id="UP000192328"/>
    </source>
</evidence>
<proteinExistence type="predicted"/>
<gene>
    <name evidence="1" type="ORF">SAMN06297397_2393</name>
</gene>
<dbReference type="EMBL" id="FWXZ01000005">
    <property type="protein sequence ID" value="SMC76654.1"/>
    <property type="molecule type" value="Genomic_DNA"/>
</dbReference>
<accession>A0AC61PNI3</accession>
<reference evidence="1" key="1">
    <citation type="submission" date="2017-04" db="EMBL/GenBank/DDBJ databases">
        <authorList>
            <person name="Varghese N."/>
            <person name="Submissions S."/>
        </authorList>
    </citation>
    <scope>NUCLEOTIDE SEQUENCE</scope>
    <source>
        <strain evidence="1">WTE2008</strain>
    </source>
</reference>
<sequence length="482" mass="55149">MAKEQKQEFVNFITPRSEDFSQWYTDVIKQTELCDYAPVRGCMIIRPYGYAIWERIQAEMDARFKETGAENVYFPMLIPESLLLKEAEHVEGFAPEVAWVTKGGTEELQERLAVRPTSETIFCSMYSKWVQTWRDLPMMYNQWCSVMRWEKATRPFLRTSEFLWQEGHTIHATAEEAEEETLKMLEVYREVAENILALPVYVGRKSDKEKFAGARATYSMEAMMQDGKALQAGTSHNFGTNFAEAFDIRYQSKEGKLEYVNETSWGVSTRLIGAIIMTHGDERGLRLPPKVAPIQAVILPIAAHKGGVMEACEKLFGDLKKAGFRVKLDDRDTVSPGFKFNDWELKGVPVRLEVGPRDLENGVVTVFRRDTLEKFTVPLEGITGKLGELLDDIQKTLYEQAKAFRDERTVKVENMEELGKAVENGFAKAMWCGDRACEDEIKEKFNASSRNMPFDQDAHRFGDKCVCCGKKAEKVMYFAKAY</sequence>
<name>A0AC61PNI3_9FIRM</name>
<comment type="caution">
    <text evidence="1">The sequence shown here is derived from an EMBL/GenBank/DDBJ whole genome shotgun (WGS) entry which is preliminary data.</text>
</comment>
<dbReference type="Proteomes" id="UP000192328">
    <property type="component" value="Unassembled WGS sequence"/>
</dbReference>
<keyword evidence="2" id="KW-1185">Reference proteome</keyword>
<organism evidence="1 2">
    <name type="scientific">Aristaeella lactis</name>
    <dbReference type="NCBI Taxonomy" id="3046383"/>
    <lineage>
        <taxon>Bacteria</taxon>
        <taxon>Bacillati</taxon>
        <taxon>Bacillota</taxon>
        <taxon>Clostridia</taxon>
        <taxon>Eubacteriales</taxon>
        <taxon>Aristaeellaceae</taxon>
        <taxon>Aristaeella</taxon>
    </lineage>
</organism>